<dbReference type="GO" id="GO:1902201">
    <property type="term" value="P:negative regulation of bacterial-type flagellum-dependent cell motility"/>
    <property type="evidence" value="ECO:0007669"/>
    <property type="project" value="TreeGrafter"/>
</dbReference>
<dbReference type="PANTHER" id="PTHR45138">
    <property type="entry name" value="REGULATORY COMPONENTS OF SENSORY TRANSDUCTION SYSTEM"/>
    <property type="match status" value="1"/>
</dbReference>
<feature type="transmembrane region" description="Helical" evidence="2">
    <location>
        <begin position="141"/>
        <end position="157"/>
    </location>
</feature>
<dbReference type="GO" id="GO:0052621">
    <property type="term" value="F:diguanylate cyclase activity"/>
    <property type="evidence" value="ECO:0007669"/>
    <property type="project" value="TreeGrafter"/>
</dbReference>
<dbReference type="InterPro" id="IPR000160">
    <property type="entry name" value="GGDEF_dom"/>
</dbReference>
<keyword evidence="2" id="KW-0812">Transmembrane</keyword>
<evidence type="ECO:0000313" key="5">
    <source>
        <dbReference type="Proteomes" id="UP000217083"/>
    </source>
</evidence>
<feature type="transmembrane region" description="Helical" evidence="2">
    <location>
        <begin position="118"/>
        <end position="135"/>
    </location>
</feature>
<keyword evidence="5" id="KW-1185">Reference proteome</keyword>
<dbReference type="PROSITE" id="PS50887">
    <property type="entry name" value="GGDEF"/>
    <property type="match status" value="1"/>
</dbReference>
<feature type="transmembrane region" description="Helical" evidence="2">
    <location>
        <begin position="82"/>
        <end position="106"/>
    </location>
</feature>
<accession>A0A263BS35</accession>
<dbReference type="EMBL" id="NPIA01000006">
    <property type="protein sequence ID" value="OZM56382.1"/>
    <property type="molecule type" value="Genomic_DNA"/>
</dbReference>
<dbReference type="FunFam" id="3.30.70.270:FF:000001">
    <property type="entry name" value="Diguanylate cyclase domain protein"/>
    <property type="match status" value="1"/>
</dbReference>
<feature type="coiled-coil region" evidence="1">
    <location>
        <begin position="194"/>
        <end position="228"/>
    </location>
</feature>
<dbReference type="SMART" id="SM00267">
    <property type="entry name" value="GGDEF"/>
    <property type="match status" value="1"/>
</dbReference>
<evidence type="ECO:0000313" key="4">
    <source>
        <dbReference type="EMBL" id="OZM56382.1"/>
    </source>
</evidence>
<dbReference type="GO" id="GO:0005886">
    <property type="term" value="C:plasma membrane"/>
    <property type="evidence" value="ECO:0007669"/>
    <property type="project" value="TreeGrafter"/>
</dbReference>
<dbReference type="InterPro" id="IPR050469">
    <property type="entry name" value="Diguanylate_Cyclase"/>
</dbReference>
<sequence length="397" mass="43737">MLYFLGGVTMIKAIIINIAIIISYLFIIGQFSRAIHEGKHYHKIFSRLKTQVSAGLLFAALGVILLAFPIPVTTEVTVDLSLIAIVIAALFFSAPAAIVSALFIALSSMAIVGSTSGIGFVGIGVVCALLVTIPLKPVRQAALIIIVTGSVAAWYLAQPLEVSLTFWLLTIIIAFISYYVCDYIFDLNKAYFERKKANEKLQELVLAHEEMEARLQEANSKLLKMANIDGLTGIANRRSFNDTLEKETKRMKREKKVLSLLMIDIDNFKAFNDTYGHQEGDYCLQSVANEIKGNLQRPSDFVARYGGEEFAVILPGLSENKAAVVAEKIRSSIEELEIPNVHAEAKSIVTISVGVATMDEDINSEQLVKLADRALYEAKERGRNQVCQSELTLMHTS</sequence>
<reference evidence="4 5" key="2">
    <citation type="submission" date="2017-09" db="EMBL/GenBank/DDBJ databases">
        <title>Bacillus patelloidae sp. nov., isolated from the intestinal tract of a marine limpet.</title>
        <authorList>
            <person name="Liu R."/>
            <person name="Dong C."/>
            <person name="Shao Z."/>
        </authorList>
    </citation>
    <scope>NUCLEOTIDE SEQUENCE [LARGE SCALE GENOMIC DNA]</scope>
    <source>
        <strain evidence="4 5">SA5d-4</strain>
    </source>
</reference>
<proteinExistence type="predicted"/>
<dbReference type="InterPro" id="IPR043128">
    <property type="entry name" value="Rev_trsase/Diguanyl_cyclase"/>
</dbReference>
<dbReference type="PANTHER" id="PTHR45138:SF9">
    <property type="entry name" value="DIGUANYLATE CYCLASE DGCM-RELATED"/>
    <property type="match status" value="1"/>
</dbReference>
<evidence type="ECO:0000256" key="1">
    <source>
        <dbReference type="SAM" id="Coils"/>
    </source>
</evidence>
<evidence type="ECO:0000256" key="2">
    <source>
        <dbReference type="SAM" id="Phobius"/>
    </source>
</evidence>
<feature type="domain" description="GGDEF" evidence="3">
    <location>
        <begin position="256"/>
        <end position="391"/>
    </location>
</feature>
<protein>
    <recommendedName>
        <fullName evidence="3">GGDEF domain-containing protein</fullName>
    </recommendedName>
</protein>
<feature type="transmembrane region" description="Helical" evidence="2">
    <location>
        <begin position="6"/>
        <end position="31"/>
    </location>
</feature>
<dbReference type="Pfam" id="PF00990">
    <property type="entry name" value="GGDEF"/>
    <property type="match status" value="1"/>
</dbReference>
<name>A0A263BS35_9BACI</name>
<dbReference type="GO" id="GO:0043709">
    <property type="term" value="P:cell adhesion involved in single-species biofilm formation"/>
    <property type="evidence" value="ECO:0007669"/>
    <property type="project" value="TreeGrafter"/>
</dbReference>
<comment type="caution">
    <text evidence="4">The sequence shown here is derived from an EMBL/GenBank/DDBJ whole genome shotgun (WGS) entry which is preliminary data.</text>
</comment>
<dbReference type="AlphaFoldDB" id="A0A263BS35"/>
<dbReference type="NCBIfam" id="TIGR00254">
    <property type="entry name" value="GGDEF"/>
    <property type="match status" value="1"/>
</dbReference>
<dbReference type="Proteomes" id="UP000217083">
    <property type="component" value="Unassembled WGS sequence"/>
</dbReference>
<dbReference type="InterPro" id="IPR029787">
    <property type="entry name" value="Nucleotide_cyclase"/>
</dbReference>
<keyword evidence="1" id="KW-0175">Coiled coil</keyword>
<keyword evidence="2" id="KW-0472">Membrane</keyword>
<feature type="transmembrane region" description="Helical" evidence="2">
    <location>
        <begin position="52"/>
        <end position="70"/>
    </location>
</feature>
<dbReference type="CDD" id="cd01949">
    <property type="entry name" value="GGDEF"/>
    <property type="match status" value="1"/>
</dbReference>
<gene>
    <name evidence="4" type="ORF">CIB95_11440</name>
</gene>
<keyword evidence="2" id="KW-1133">Transmembrane helix</keyword>
<reference evidence="5" key="1">
    <citation type="submission" date="2017-08" db="EMBL/GenBank/DDBJ databases">
        <authorList>
            <person name="Huang Z."/>
        </authorList>
    </citation>
    <scope>NUCLEOTIDE SEQUENCE [LARGE SCALE GENOMIC DNA]</scope>
    <source>
        <strain evidence="5">SA5d-4</strain>
    </source>
</reference>
<organism evidence="4 5">
    <name type="scientific">Lottiidibacillus patelloidae</name>
    <dbReference type="NCBI Taxonomy" id="2670334"/>
    <lineage>
        <taxon>Bacteria</taxon>
        <taxon>Bacillati</taxon>
        <taxon>Bacillota</taxon>
        <taxon>Bacilli</taxon>
        <taxon>Bacillales</taxon>
        <taxon>Bacillaceae</taxon>
        <taxon>Lottiidibacillus</taxon>
    </lineage>
</organism>
<dbReference type="SUPFAM" id="SSF55073">
    <property type="entry name" value="Nucleotide cyclase"/>
    <property type="match status" value="1"/>
</dbReference>
<feature type="transmembrane region" description="Helical" evidence="2">
    <location>
        <begin position="164"/>
        <end position="185"/>
    </location>
</feature>
<dbReference type="Gene3D" id="3.30.70.270">
    <property type="match status" value="1"/>
</dbReference>
<evidence type="ECO:0000259" key="3">
    <source>
        <dbReference type="PROSITE" id="PS50887"/>
    </source>
</evidence>